<dbReference type="GO" id="GO:0009927">
    <property type="term" value="F:histidine phosphotransfer kinase activity"/>
    <property type="evidence" value="ECO:0007669"/>
    <property type="project" value="TreeGrafter"/>
</dbReference>
<evidence type="ECO:0000313" key="10">
    <source>
        <dbReference type="EMBL" id="TDP81047.1"/>
    </source>
</evidence>
<dbReference type="PANTHER" id="PTHR43047:SF9">
    <property type="entry name" value="HISTIDINE KINASE"/>
    <property type="match status" value="1"/>
</dbReference>
<dbReference type="SUPFAM" id="SSF47384">
    <property type="entry name" value="Homodimeric domain of signal transducing histidine kinase"/>
    <property type="match status" value="1"/>
</dbReference>
<keyword evidence="4" id="KW-0808">Transferase</keyword>
<dbReference type="InterPro" id="IPR036890">
    <property type="entry name" value="HATPase_C_sf"/>
</dbReference>
<dbReference type="RefSeq" id="WP_133610607.1">
    <property type="nucleotide sequence ID" value="NZ_SNXW01000009.1"/>
</dbReference>
<evidence type="ECO:0000256" key="6">
    <source>
        <dbReference type="PROSITE-ProRule" id="PRU00169"/>
    </source>
</evidence>
<evidence type="ECO:0000256" key="1">
    <source>
        <dbReference type="ARBA" id="ARBA00000085"/>
    </source>
</evidence>
<feature type="transmembrane region" description="Helical" evidence="7">
    <location>
        <begin position="55"/>
        <end position="76"/>
    </location>
</feature>
<dbReference type="CDD" id="cd00082">
    <property type="entry name" value="HisKA"/>
    <property type="match status" value="1"/>
</dbReference>
<dbReference type="SUPFAM" id="SSF55874">
    <property type="entry name" value="ATPase domain of HSP90 chaperone/DNA topoisomerase II/histidine kinase"/>
    <property type="match status" value="1"/>
</dbReference>
<dbReference type="InterPro" id="IPR003594">
    <property type="entry name" value="HATPase_dom"/>
</dbReference>
<feature type="transmembrane region" description="Helical" evidence="7">
    <location>
        <begin position="122"/>
        <end position="140"/>
    </location>
</feature>
<dbReference type="PROSITE" id="PS50110">
    <property type="entry name" value="RESPONSE_REGULATORY"/>
    <property type="match status" value="1"/>
</dbReference>
<dbReference type="InterPro" id="IPR004358">
    <property type="entry name" value="Sig_transdc_His_kin-like_C"/>
</dbReference>
<evidence type="ECO:0000256" key="5">
    <source>
        <dbReference type="ARBA" id="ARBA00022777"/>
    </source>
</evidence>
<keyword evidence="7" id="KW-1133">Transmembrane helix</keyword>
<dbReference type="SUPFAM" id="SSF52172">
    <property type="entry name" value="CheY-like"/>
    <property type="match status" value="1"/>
</dbReference>
<evidence type="ECO:0000259" key="9">
    <source>
        <dbReference type="PROSITE" id="PS50110"/>
    </source>
</evidence>
<dbReference type="Pfam" id="PF00072">
    <property type="entry name" value="Response_reg"/>
    <property type="match status" value="1"/>
</dbReference>
<dbReference type="Pfam" id="PF00512">
    <property type="entry name" value="HisKA"/>
    <property type="match status" value="1"/>
</dbReference>
<dbReference type="Gene3D" id="1.10.287.130">
    <property type="match status" value="1"/>
</dbReference>
<dbReference type="GO" id="GO:0000155">
    <property type="term" value="F:phosphorelay sensor kinase activity"/>
    <property type="evidence" value="ECO:0007669"/>
    <property type="project" value="InterPro"/>
</dbReference>
<dbReference type="PROSITE" id="PS50109">
    <property type="entry name" value="HIS_KIN"/>
    <property type="match status" value="1"/>
</dbReference>
<dbReference type="OrthoDB" id="9762826at2"/>
<dbReference type="PANTHER" id="PTHR43047">
    <property type="entry name" value="TWO-COMPONENT HISTIDINE PROTEIN KINASE"/>
    <property type="match status" value="1"/>
</dbReference>
<dbReference type="InterPro" id="IPR005467">
    <property type="entry name" value="His_kinase_dom"/>
</dbReference>
<keyword evidence="11" id="KW-1185">Reference proteome</keyword>
<keyword evidence="5 10" id="KW-0418">Kinase</keyword>
<dbReference type="PRINTS" id="PR00344">
    <property type="entry name" value="BCTRLSENSOR"/>
</dbReference>
<evidence type="ECO:0000256" key="7">
    <source>
        <dbReference type="SAM" id="Phobius"/>
    </source>
</evidence>
<dbReference type="InterPro" id="IPR003661">
    <property type="entry name" value="HisK_dim/P_dom"/>
</dbReference>
<dbReference type="Pfam" id="PF02518">
    <property type="entry name" value="HATPase_c"/>
    <property type="match status" value="1"/>
</dbReference>
<dbReference type="Proteomes" id="UP000294593">
    <property type="component" value="Unassembled WGS sequence"/>
</dbReference>
<dbReference type="EMBL" id="SNXW01000009">
    <property type="protein sequence ID" value="TDP81047.1"/>
    <property type="molecule type" value="Genomic_DNA"/>
</dbReference>
<accession>A0A4R6R687</accession>
<dbReference type="Gene3D" id="3.30.565.10">
    <property type="entry name" value="Histidine kinase-like ATPase, C-terminal domain"/>
    <property type="match status" value="1"/>
</dbReference>
<dbReference type="SMART" id="SM00388">
    <property type="entry name" value="HisKA"/>
    <property type="match status" value="1"/>
</dbReference>
<evidence type="ECO:0000256" key="3">
    <source>
        <dbReference type="ARBA" id="ARBA00022553"/>
    </source>
</evidence>
<dbReference type="Gene3D" id="3.40.50.2300">
    <property type="match status" value="1"/>
</dbReference>
<sequence length="633" mass="69474">MSILRRSLRGLSPIEARIDLQLLNDSWRHSPGSIGAQLAALLMLGWMVRDWPMAHWKWVLPAFGHLTVWATVGMLVRHFHRFGITESGYGRWRTRLLIWHTLEGTMWGLIAVALLPVATPEWRMTIVAALIVYGYTVMLVTIHDWAVAFVGSVPVLLLVAGRLANEHNGSSSFLALVLVVSLLTCMGVSLSVNRRLREAVLLRHENAGLVLQLREEINKVTEAKARAEAADRLKGEFFAAASHDLRQPLHVMMLLSSALKPWIHQDEGQSLLRKLQTALGSLGAMFEQMFFVARVDAQRVDYRAEALPLAEMWARLDSEFSVLCASQGLRWQLDATSEWVQTDGYVLERILRNLLNNAVRYTEHGEVRLRARKRGPWVICQVWDTGVGIQRQHRHRIFDDYFQARNDGRLSSEGLGLGLAVVRRLSLLGPTPVTVLSRLGRGSCFSVRVPRLIPASLAEVTPAAGGGQAQAAAQALAKPVAPATTAQAMARAGRGVVVLVEDDPQVRDSTSLVLQQHGWQVAGAATPDEALAAVAALQEKGRMPEGDMPAALVSDHRLGLSINGLDAIRQLRYEFGDDLPAFLLTGEASEGLTDEAAQARVQLLKKPIEAERLLQMLADSTAPAPAPDAADAA</sequence>
<reference evidence="10 11" key="1">
    <citation type="submission" date="2019-03" db="EMBL/GenBank/DDBJ databases">
        <title>Genomic Encyclopedia of Type Strains, Phase IV (KMG-IV): sequencing the most valuable type-strain genomes for metagenomic binning, comparative biology and taxonomic classification.</title>
        <authorList>
            <person name="Goeker M."/>
        </authorList>
    </citation>
    <scope>NUCLEOTIDE SEQUENCE [LARGE SCALE GENOMIC DNA]</scope>
    <source>
        <strain evidence="10 11">DSM 11901</strain>
    </source>
</reference>
<evidence type="ECO:0000313" key="11">
    <source>
        <dbReference type="Proteomes" id="UP000294593"/>
    </source>
</evidence>
<protein>
    <recommendedName>
        <fullName evidence="2">histidine kinase</fullName>
        <ecNumber evidence="2">2.7.13.3</ecNumber>
    </recommendedName>
</protein>
<keyword evidence="7" id="KW-0472">Membrane</keyword>
<feature type="transmembrane region" description="Helical" evidence="7">
    <location>
        <begin position="145"/>
        <end position="164"/>
    </location>
</feature>
<dbReference type="InterPro" id="IPR011006">
    <property type="entry name" value="CheY-like_superfamily"/>
</dbReference>
<organism evidence="10 11">
    <name type="scientific">Aquabacterium commune</name>
    <dbReference type="NCBI Taxonomy" id="70586"/>
    <lineage>
        <taxon>Bacteria</taxon>
        <taxon>Pseudomonadati</taxon>
        <taxon>Pseudomonadota</taxon>
        <taxon>Betaproteobacteria</taxon>
        <taxon>Burkholderiales</taxon>
        <taxon>Aquabacterium</taxon>
    </lineage>
</organism>
<feature type="modified residue" description="4-aspartylphosphate" evidence="6">
    <location>
        <position position="555"/>
    </location>
</feature>
<dbReference type="InterPro" id="IPR001789">
    <property type="entry name" value="Sig_transdc_resp-reg_receiver"/>
</dbReference>
<gene>
    <name evidence="10" type="ORF">EV672_10987</name>
</gene>
<keyword evidence="7" id="KW-0812">Transmembrane</keyword>
<feature type="domain" description="Histidine kinase" evidence="8">
    <location>
        <begin position="240"/>
        <end position="453"/>
    </location>
</feature>
<dbReference type="GO" id="GO:0005886">
    <property type="term" value="C:plasma membrane"/>
    <property type="evidence" value="ECO:0007669"/>
    <property type="project" value="TreeGrafter"/>
</dbReference>
<dbReference type="InterPro" id="IPR036097">
    <property type="entry name" value="HisK_dim/P_sf"/>
</dbReference>
<evidence type="ECO:0000256" key="2">
    <source>
        <dbReference type="ARBA" id="ARBA00012438"/>
    </source>
</evidence>
<feature type="domain" description="Response regulatory" evidence="9">
    <location>
        <begin position="496"/>
        <end position="621"/>
    </location>
</feature>
<comment type="caution">
    <text evidence="10">The sequence shown here is derived from an EMBL/GenBank/DDBJ whole genome shotgun (WGS) entry which is preliminary data.</text>
</comment>
<evidence type="ECO:0000256" key="4">
    <source>
        <dbReference type="ARBA" id="ARBA00022679"/>
    </source>
</evidence>
<evidence type="ECO:0000259" key="8">
    <source>
        <dbReference type="PROSITE" id="PS50109"/>
    </source>
</evidence>
<comment type="catalytic activity">
    <reaction evidence="1">
        <text>ATP + protein L-histidine = ADP + protein N-phospho-L-histidine.</text>
        <dbReference type="EC" id="2.7.13.3"/>
    </reaction>
</comment>
<dbReference type="AlphaFoldDB" id="A0A4R6R687"/>
<dbReference type="SMART" id="SM00448">
    <property type="entry name" value="REC"/>
    <property type="match status" value="1"/>
</dbReference>
<feature type="transmembrane region" description="Helical" evidence="7">
    <location>
        <begin position="170"/>
        <end position="192"/>
    </location>
</feature>
<dbReference type="EC" id="2.7.13.3" evidence="2"/>
<feature type="transmembrane region" description="Helical" evidence="7">
    <location>
        <begin position="96"/>
        <end position="116"/>
    </location>
</feature>
<proteinExistence type="predicted"/>
<dbReference type="SMART" id="SM00387">
    <property type="entry name" value="HATPase_c"/>
    <property type="match status" value="1"/>
</dbReference>
<name>A0A4R6R687_9BURK</name>
<keyword evidence="3 6" id="KW-0597">Phosphoprotein</keyword>